<dbReference type="Proteomes" id="UP001500064">
    <property type="component" value="Unassembled WGS sequence"/>
</dbReference>
<accession>A0ABN2F196</accession>
<gene>
    <name evidence="1" type="ORF">GCM10009733_021940</name>
</gene>
<evidence type="ECO:0000313" key="1">
    <source>
        <dbReference type="EMBL" id="GAA1624880.1"/>
    </source>
</evidence>
<reference evidence="1 2" key="1">
    <citation type="journal article" date="2019" name="Int. J. Syst. Evol. Microbiol.">
        <title>The Global Catalogue of Microorganisms (GCM) 10K type strain sequencing project: providing services to taxonomists for standard genome sequencing and annotation.</title>
        <authorList>
            <consortium name="The Broad Institute Genomics Platform"/>
            <consortium name="The Broad Institute Genome Sequencing Center for Infectious Disease"/>
            <person name="Wu L."/>
            <person name="Ma J."/>
        </authorList>
    </citation>
    <scope>NUCLEOTIDE SEQUENCE [LARGE SCALE GENOMIC DNA]</scope>
    <source>
        <strain evidence="1 2">JCM 13929</strain>
    </source>
</reference>
<comment type="caution">
    <text evidence="1">The sequence shown here is derived from an EMBL/GenBank/DDBJ whole genome shotgun (WGS) entry which is preliminary data.</text>
</comment>
<dbReference type="InterPro" id="IPR027417">
    <property type="entry name" value="P-loop_NTPase"/>
</dbReference>
<evidence type="ECO:0000313" key="2">
    <source>
        <dbReference type="Proteomes" id="UP001500064"/>
    </source>
</evidence>
<dbReference type="EMBL" id="BAAAMU010000012">
    <property type="protein sequence ID" value="GAA1624880.1"/>
    <property type="molecule type" value="Genomic_DNA"/>
</dbReference>
<sequence length="48" mass="5443">MLSWDESFAGLDARTRERLQETLARVRRHTGSTIAFVARERKVGACHG</sequence>
<proteinExistence type="predicted"/>
<organism evidence="1 2">
    <name type="scientific">Nonomuraea maheshkhaliensis</name>
    <dbReference type="NCBI Taxonomy" id="419590"/>
    <lineage>
        <taxon>Bacteria</taxon>
        <taxon>Bacillati</taxon>
        <taxon>Actinomycetota</taxon>
        <taxon>Actinomycetes</taxon>
        <taxon>Streptosporangiales</taxon>
        <taxon>Streptosporangiaceae</taxon>
        <taxon>Nonomuraea</taxon>
    </lineage>
</organism>
<protein>
    <submittedName>
        <fullName evidence="1">Uncharacterized protein</fullName>
    </submittedName>
</protein>
<dbReference type="Gene3D" id="3.40.50.300">
    <property type="entry name" value="P-loop containing nucleotide triphosphate hydrolases"/>
    <property type="match status" value="1"/>
</dbReference>
<keyword evidence="2" id="KW-1185">Reference proteome</keyword>
<name>A0ABN2F196_9ACTN</name>